<accession>A0AAN7YLD8</accession>
<comment type="caution">
    <text evidence="2">The sequence shown here is derived from an EMBL/GenBank/DDBJ whole genome shotgun (WGS) entry which is preliminary data.</text>
</comment>
<evidence type="ECO:0000256" key="1">
    <source>
        <dbReference type="SAM" id="MobiDB-lite"/>
    </source>
</evidence>
<sequence>MAAFSTRMDWCPELGQDMLYAHQLAASHPGAPYGLDEHSLFVGGICEHEGTSTKVFHKLGRAGILDENGIVRTYKIEGKKFPHQVSLLSQPRQRDLVNLLFWWEEECQRLRKLTEEEKELGSQIKKIERAHYDPDAGWSEDDAFVEVLRDDHERRQLLDNLKFEREKLRMRIRQRPSQRRADIEAGTDQLLSQVHATSANSPRRHTEPVLHGSVPERHAEPPAYRP</sequence>
<feature type="compositionally biased region" description="Basic and acidic residues" evidence="1">
    <location>
        <begin position="204"/>
        <end position="220"/>
    </location>
</feature>
<keyword evidence="3" id="KW-1185">Reference proteome</keyword>
<feature type="region of interest" description="Disordered" evidence="1">
    <location>
        <begin position="195"/>
        <end position="226"/>
    </location>
</feature>
<organism evidence="2 3">
    <name type="scientific">Lithohypha guttulata</name>
    <dbReference type="NCBI Taxonomy" id="1690604"/>
    <lineage>
        <taxon>Eukaryota</taxon>
        <taxon>Fungi</taxon>
        <taxon>Dikarya</taxon>
        <taxon>Ascomycota</taxon>
        <taxon>Pezizomycotina</taxon>
        <taxon>Eurotiomycetes</taxon>
        <taxon>Chaetothyriomycetidae</taxon>
        <taxon>Chaetothyriales</taxon>
        <taxon>Trichomeriaceae</taxon>
        <taxon>Lithohypha</taxon>
    </lineage>
</organism>
<evidence type="ECO:0000313" key="3">
    <source>
        <dbReference type="Proteomes" id="UP001309876"/>
    </source>
</evidence>
<gene>
    <name evidence="2" type="ORF">LTR05_001412</name>
</gene>
<reference evidence="2 3" key="1">
    <citation type="submission" date="2023-08" db="EMBL/GenBank/DDBJ databases">
        <title>Black Yeasts Isolated from many extreme environments.</title>
        <authorList>
            <person name="Coleine C."/>
            <person name="Stajich J.E."/>
            <person name="Selbmann L."/>
        </authorList>
    </citation>
    <scope>NUCLEOTIDE SEQUENCE [LARGE SCALE GENOMIC DNA]</scope>
    <source>
        <strain evidence="2 3">CCFEE 5910</strain>
    </source>
</reference>
<proteinExistence type="predicted"/>
<dbReference type="EMBL" id="JAVRRJ010000001">
    <property type="protein sequence ID" value="KAK5091231.1"/>
    <property type="molecule type" value="Genomic_DNA"/>
</dbReference>
<name>A0AAN7YLD8_9EURO</name>
<dbReference type="AlphaFoldDB" id="A0AAN7YLD8"/>
<protein>
    <submittedName>
        <fullName evidence="2">Uncharacterized protein</fullName>
    </submittedName>
</protein>
<dbReference type="Proteomes" id="UP001309876">
    <property type="component" value="Unassembled WGS sequence"/>
</dbReference>
<evidence type="ECO:0000313" key="2">
    <source>
        <dbReference type="EMBL" id="KAK5091231.1"/>
    </source>
</evidence>